<organism evidence="7 8">
    <name type="scientific">Idiomarina ramblicola</name>
    <dbReference type="NCBI Taxonomy" id="263724"/>
    <lineage>
        <taxon>Bacteria</taxon>
        <taxon>Pseudomonadati</taxon>
        <taxon>Pseudomonadota</taxon>
        <taxon>Gammaproteobacteria</taxon>
        <taxon>Alteromonadales</taxon>
        <taxon>Idiomarinaceae</taxon>
        <taxon>Idiomarina</taxon>
    </lineage>
</organism>
<evidence type="ECO:0000256" key="4">
    <source>
        <dbReference type="ARBA" id="ARBA00023004"/>
    </source>
</evidence>
<protein>
    <submittedName>
        <fullName evidence="7">Group 1 truncated hemoglobin</fullName>
    </submittedName>
</protein>
<dbReference type="InterPro" id="IPR001486">
    <property type="entry name" value="Hemoglobin_trunc"/>
</dbReference>
<keyword evidence="8" id="KW-1185">Reference proteome</keyword>
<feature type="signal peptide" evidence="6">
    <location>
        <begin position="1"/>
        <end position="18"/>
    </location>
</feature>
<dbReference type="GO" id="GO:0020037">
    <property type="term" value="F:heme binding"/>
    <property type="evidence" value="ECO:0007669"/>
    <property type="project" value="InterPro"/>
</dbReference>
<dbReference type="Pfam" id="PF01152">
    <property type="entry name" value="Bac_globin"/>
    <property type="match status" value="1"/>
</dbReference>
<evidence type="ECO:0000313" key="8">
    <source>
        <dbReference type="Proteomes" id="UP000288058"/>
    </source>
</evidence>
<name>A0A432YZ33_9GAMM</name>
<evidence type="ECO:0000256" key="5">
    <source>
        <dbReference type="PIRSR" id="PIRSR601486-1"/>
    </source>
</evidence>
<dbReference type="EMBL" id="PIQC01000005">
    <property type="protein sequence ID" value="RUO68883.1"/>
    <property type="molecule type" value="Genomic_DNA"/>
</dbReference>
<dbReference type="CDD" id="cd00454">
    <property type="entry name" value="TrHb1_N"/>
    <property type="match status" value="1"/>
</dbReference>
<keyword evidence="6" id="KW-0732">Signal</keyword>
<evidence type="ECO:0000256" key="2">
    <source>
        <dbReference type="ARBA" id="ARBA00022617"/>
    </source>
</evidence>
<sequence>MRVGLLLALLLFTPLTFAQNLYQQLGEQEGIETIVEEMLYRVGGDDRIAHHFDGVDIMRVHKLISEQVCDLSGGPCDYSGEDMKTSHRNMGVDNADFNALVEHLIVAMEKQDVPVSAQNQLLGLLAPMHGDIVEE</sequence>
<keyword evidence="4 5" id="KW-0408">Iron</keyword>
<feature type="binding site" description="distal binding residue" evidence="5">
    <location>
        <position position="87"/>
    </location>
    <ligand>
        <name>heme</name>
        <dbReference type="ChEBI" id="CHEBI:30413"/>
    </ligand>
    <ligandPart>
        <name>Fe</name>
        <dbReference type="ChEBI" id="CHEBI:18248"/>
    </ligandPart>
</feature>
<dbReference type="OrthoDB" id="9795814at2"/>
<keyword evidence="3 5" id="KW-0479">Metal-binding</keyword>
<evidence type="ECO:0000256" key="6">
    <source>
        <dbReference type="SAM" id="SignalP"/>
    </source>
</evidence>
<proteinExistence type="predicted"/>
<feature type="chain" id="PRO_5019309302" evidence="6">
    <location>
        <begin position="19"/>
        <end position="135"/>
    </location>
</feature>
<accession>A0A432YZ33</accession>
<dbReference type="RefSeq" id="WP_126782038.1">
    <property type="nucleotide sequence ID" value="NZ_PIQC01000005.1"/>
</dbReference>
<keyword evidence="2 5" id="KW-0349">Heme</keyword>
<dbReference type="InterPro" id="IPR009050">
    <property type="entry name" value="Globin-like_sf"/>
</dbReference>
<evidence type="ECO:0000256" key="1">
    <source>
        <dbReference type="ARBA" id="ARBA00022448"/>
    </source>
</evidence>
<keyword evidence="1" id="KW-0813">Transport</keyword>
<dbReference type="Proteomes" id="UP000288058">
    <property type="component" value="Unassembled WGS sequence"/>
</dbReference>
<dbReference type="GO" id="GO:0019825">
    <property type="term" value="F:oxygen binding"/>
    <property type="evidence" value="ECO:0007669"/>
    <property type="project" value="InterPro"/>
</dbReference>
<gene>
    <name evidence="7" type="ORF">CWI78_08185</name>
</gene>
<evidence type="ECO:0000313" key="7">
    <source>
        <dbReference type="EMBL" id="RUO68883.1"/>
    </source>
</evidence>
<dbReference type="AlphaFoldDB" id="A0A432YZ33"/>
<dbReference type="GO" id="GO:0046872">
    <property type="term" value="F:metal ion binding"/>
    <property type="evidence" value="ECO:0007669"/>
    <property type="project" value="UniProtKB-KW"/>
</dbReference>
<evidence type="ECO:0000256" key="3">
    <source>
        <dbReference type="ARBA" id="ARBA00022723"/>
    </source>
</evidence>
<dbReference type="Gene3D" id="1.10.490.10">
    <property type="entry name" value="Globins"/>
    <property type="match status" value="1"/>
</dbReference>
<comment type="caution">
    <text evidence="7">The sequence shown here is derived from an EMBL/GenBank/DDBJ whole genome shotgun (WGS) entry which is preliminary data.</text>
</comment>
<dbReference type="InterPro" id="IPR012292">
    <property type="entry name" value="Globin/Proto"/>
</dbReference>
<dbReference type="SUPFAM" id="SSF46458">
    <property type="entry name" value="Globin-like"/>
    <property type="match status" value="1"/>
</dbReference>
<reference evidence="8" key="1">
    <citation type="journal article" date="2018" name="Front. Microbiol.">
        <title>Genome-Based Analysis Reveals the Taxonomy and Diversity of the Family Idiomarinaceae.</title>
        <authorList>
            <person name="Liu Y."/>
            <person name="Lai Q."/>
            <person name="Shao Z."/>
        </authorList>
    </citation>
    <scope>NUCLEOTIDE SEQUENCE [LARGE SCALE GENOMIC DNA]</scope>
    <source>
        <strain evidence="8">R22</strain>
    </source>
</reference>